<sequence length="360" mass="40550">MPLTKQTNMCLSLSQSSRHPIPALSTLQPQIASMENDGPSRETVQALIHAAEEDLVDIESKIQNLSRLREEKREVITSLKESIAPIRNVPAELLVEVFQIASAEATFWLDPVLVISHVCAHWRWLACATPRLWAQDLELDFEQSSSASYIDVVKTFLKRSAPLPIPISVYGADSDSDTSPLFQYIRSLAPRWKSMTFQSSDFSGLLSLTGCALKNLESIHLTGGNYFFNRCFPWRFRSSYGHPQCLGHSALRLRFNSDFEHIMIMRFFAPLALPALTTLEIQSGRPGTLWSSQGFTSFQRRSSNIRSLELGGLQLALSDFAALLESSEQLVELCSRRVRVREPCARRARRGPLVERNLEP</sequence>
<organism evidence="2 3">
    <name type="scientific">Roridomyces roridus</name>
    <dbReference type="NCBI Taxonomy" id="1738132"/>
    <lineage>
        <taxon>Eukaryota</taxon>
        <taxon>Fungi</taxon>
        <taxon>Dikarya</taxon>
        <taxon>Basidiomycota</taxon>
        <taxon>Agaricomycotina</taxon>
        <taxon>Agaricomycetes</taxon>
        <taxon>Agaricomycetidae</taxon>
        <taxon>Agaricales</taxon>
        <taxon>Marasmiineae</taxon>
        <taxon>Mycenaceae</taxon>
        <taxon>Roridomyces</taxon>
    </lineage>
</organism>
<keyword evidence="3" id="KW-1185">Reference proteome</keyword>
<dbReference type="AlphaFoldDB" id="A0AAD7FYW5"/>
<accession>A0AAD7FYW5</accession>
<dbReference type="Proteomes" id="UP001221142">
    <property type="component" value="Unassembled WGS sequence"/>
</dbReference>
<proteinExistence type="predicted"/>
<name>A0AAD7FYW5_9AGAR</name>
<comment type="caution">
    <text evidence="2">The sequence shown here is derived from an EMBL/GenBank/DDBJ whole genome shotgun (WGS) entry which is preliminary data.</text>
</comment>
<protein>
    <recommendedName>
        <fullName evidence="4">F-box domain-containing protein</fullName>
    </recommendedName>
</protein>
<evidence type="ECO:0000313" key="3">
    <source>
        <dbReference type="Proteomes" id="UP001221142"/>
    </source>
</evidence>
<evidence type="ECO:0008006" key="4">
    <source>
        <dbReference type="Google" id="ProtNLM"/>
    </source>
</evidence>
<evidence type="ECO:0000313" key="2">
    <source>
        <dbReference type="EMBL" id="KAJ7644643.1"/>
    </source>
</evidence>
<keyword evidence="1" id="KW-0175">Coiled coil</keyword>
<evidence type="ECO:0000256" key="1">
    <source>
        <dbReference type="SAM" id="Coils"/>
    </source>
</evidence>
<feature type="coiled-coil region" evidence="1">
    <location>
        <begin position="41"/>
        <end position="82"/>
    </location>
</feature>
<gene>
    <name evidence="2" type="ORF">FB45DRAFT_1021397</name>
</gene>
<reference evidence="2" key="1">
    <citation type="submission" date="2023-03" db="EMBL/GenBank/DDBJ databases">
        <title>Massive genome expansion in bonnet fungi (Mycena s.s.) driven by repeated elements and novel gene families across ecological guilds.</title>
        <authorList>
            <consortium name="Lawrence Berkeley National Laboratory"/>
            <person name="Harder C.B."/>
            <person name="Miyauchi S."/>
            <person name="Viragh M."/>
            <person name="Kuo A."/>
            <person name="Thoen E."/>
            <person name="Andreopoulos B."/>
            <person name="Lu D."/>
            <person name="Skrede I."/>
            <person name="Drula E."/>
            <person name="Henrissat B."/>
            <person name="Morin E."/>
            <person name="Kohler A."/>
            <person name="Barry K."/>
            <person name="LaButti K."/>
            <person name="Morin E."/>
            <person name="Salamov A."/>
            <person name="Lipzen A."/>
            <person name="Mereny Z."/>
            <person name="Hegedus B."/>
            <person name="Baldrian P."/>
            <person name="Stursova M."/>
            <person name="Weitz H."/>
            <person name="Taylor A."/>
            <person name="Grigoriev I.V."/>
            <person name="Nagy L.G."/>
            <person name="Martin F."/>
            <person name="Kauserud H."/>
        </authorList>
    </citation>
    <scope>NUCLEOTIDE SEQUENCE</scope>
    <source>
        <strain evidence="2">9284</strain>
    </source>
</reference>
<dbReference type="EMBL" id="JARKIF010000003">
    <property type="protein sequence ID" value="KAJ7644643.1"/>
    <property type="molecule type" value="Genomic_DNA"/>
</dbReference>